<organism evidence="2 3">
    <name type="scientific">Arthrobacter cryoconiti</name>
    <dbReference type="NCBI Taxonomy" id="748907"/>
    <lineage>
        <taxon>Bacteria</taxon>
        <taxon>Bacillati</taxon>
        <taxon>Actinomycetota</taxon>
        <taxon>Actinomycetes</taxon>
        <taxon>Micrococcales</taxon>
        <taxon>Micrococcaceae</taxon>
        <taxon>Arthrobacter</taxon>
    </lineage>
</organism>
<dbReference type="Pfam" id="PF05762">
    <property type="entry name" value="VWA_CoxE"/>
    <property type="match status" value="1"/>
</dbReference>
<dbReference type="InterPro" id="IPR011195">
    <property type="entry name" value="UCP010256"/>
</dbReference>
<dbReference type="Gene3D" id="3.40.50.410">
    <property type="entry name" value="von Willebrand factor, type A domain"/>
    <property type="match status" value="1"/>
</dbReference>
<gene>
    <name evidence="2" type="ORF">ACFOW9_00630</name>
</gene>
<feature type="region of interest" description="Disordered" evidence="1">
    <location>
        <begin position="86"/>
        <end position="113"/>
    </location>
</feature>
<dbReference type="EMBL" id="JBHSCQ010000002">
    <property type="protein sequence ID" value="MFC4264103.1"/>
    <property type="molecule type" value="Genomic_DNA"/>
</dbReference>
<dbReference type="Proteomes" id="UP001595773">
    <property type="component" value="Unassembled WGS sequence"/>
</dbReference>
<accession>A0ABV8QXQ0</accession>
<reference evidence="3" key="1">
    <citation type="journal article" date="2019" name="Int. J. Syst. Evol. Microbiol.">
        <title>The Global Catalogue of Microorganisms (GCM) 10K type strain sequencing project: providing services to taxonomists for standard genome sequencing and annotation.</title>
        <authorList>
            <consortium name="The Broad Institute Genomics Platform"/>
            <consortium name="The Broad Institute Genome Sequencing Center for Infectious Disease"/>
            <person name="Wu L."/>
            <person name="Ma J."/>
        </authorList>
    </citation>
    <scope>NUCLEOTIDE SEQUENCE [LARGE SCALE GENOMIC DNA]</scope>
    <source>
        <strain evidence="3">CGMCC 1.10698</strain>
    </source>
</reference>
<dbReference type="SUPFAM" id="SSF53300">
    <property type="entry name" value="vWA-like"/>
    <property type="match status" value="1"/>
</dbReference>
<evidence type="ECO:0000256" key="1">
    <source>
        <dbReference type="SAM" id="MobiDB-lite"/>
    </source>
</evidence>
<comment type="caution">
    <text evidence="2">The sequence shown here is derived from an EMBL/GenBank/DDBJ whole genome shotgun (WGS) entry which is preliminary data.</text>
</comment>
<feature type="compositionally biased region" description="Polar residues" evidence="1">
    <location>
        <begin position="89"/>
        <end position="98"/>
    </location>
</feature>
<sequence>MNASRVLEAHSAEEILLGFASALRAGGVKVTPDRARSFVDAVSRLDMGVRADVFWAGRATLCAGPEEMEAYRRTFETWFAPVHRGNVGPDSSATTVRQASLADDGGTGSETSDEALRLQASSREMLRHRDVATLDPTERAALNRIFATLEFTLPTRRGRRKKRNRHGEIDRVRTLREQLRRGGEPGPLRRARAPRAPRRLVWLIDVSGSMAPYADSLLRLAHRTLHADPDHIEVFTLGTQLTRVSAALRRTDADDALAQAGRTVPDWSGGTRLGEVMRAFNDRWGQRAIARGAIVVIASDGWERGDPALLGRQVQRLHQLARRVIWSNPHKGKQGYEPVQQGIKAVLPFVDGFIGGHSLKSFEELLKVVGDA</sequence>
<dbReference type="PIRSF" id="PIRSF010256">
    <property type="entry name" value="CoxE_vWa"/>
    <property type="match status" value="1"/>
</dbReference>
<protein>
    <submittedName>
        <fullName evidence="2">VWA domain-containing protein</fullName>
    </submittedName>
</protein>
<dbReference type="InterPro" id="IPR036465">
    <property type="entry name" value="vWFA_dom_sf"/>
</dbReference>
<dbReference type="InterPro" id="IPR008912">
    <property type="entry name" value="Uncharacterised_CoxE"/>
</dbReference>
<evidence type="ECO:0000313" key="3">
    <source>
        <dbReference type="Proteomes" id="UP001595773"/>
    </source>
</evidence>
<dbReference type="CDD" id="cd00198">
    <property type="entry name" value="vWFA"/>
    <property type="match status" value="1"/>
</dbReference>
<dbReference type="PANTHER" id="PTHR39338">
    <property type="entry name" value="BLL5662 PROTEIN-RELATED"/>
    <property type="match status" value="1"/>
</dbReference>
<proteinExistence type="predicted"/>
<dbReference type="PANTHER" id="PTHR39338:SF6">
    <property type="entry name" value="BLL5662 PROTEIN"/>
    <property type="match status" value="1"/>
</dbReference>
<keyword evidence="3" id="KW-1185">Reference proteome</keyword>
<name>A0ABV8QXQ0_9MICC</name>
<dbReference type="RefSeq" id="WP_230068574.1">
    <property type="nucleotide sequence ID" value="NZ_BAABLL010000013.1"/>
</dbReference>
<evidence type="ECO:0000313" key="2">
    <source>
        <dbReference type="EMBL" id="MFC4264103.1"/>
    </source>
</evidence>